<dbReference type="Pfam" id="PF13535">
    <property type="entry name" value="ATP-grasp_4"/>
    <property type="match status" value="1"/>
</dbReference>
<dbReference type="InterPro" id="IPR052032">
    <property type="entry name" value="ATP-dep_AA_Ligase"/>
</dbReference>
<gene>
    <name evidence="6" type="ORF">Mco01_40390</name>
</gene>
<evidence type="ECO:0000256" key="2">
    <source>
        <dbReference type="ARBA" id="ARBA00022741"/>
    </source>
</evidence>
<evidence type="ECO:0000256" key="3">
    <source>
        <dbReference type="ARBA" id="ARBA00022840"/>
    </source>
</evidence>
<dbReference type="InterPro" id="IPR040570">
    <property type="entry name" value="LAL_C2"/>
</dbReference>
<dbReference type="PANTHER" id="PTHR43585:SF2">
    <property type="entry name" value="ATP-GRASP ENZYME FSQD"/>
    <property type="match status" value="1"/>
</dbReference>
<organism evidence="6 7">
    <name type="scientific">Microbispora corallina</name>
    <dbReference type="NCBI Taxonomy" id="83302"/>
    <lineage>
        <taxon>Bacteria</taxon>
        <taxon>Bacillati</taxon>
        <taxon>Actinomycetota</taxon>
        <taxon>Actinomycetes</taxon>
        <taxon>Streptosporangiales</taxon>
        <taxon>Streptosporangiaceae</taxon>
        <taxon>Microbispora</taxon>
    </lineage>
</organism>
<evidence type="ECO:0000313" key="6">
    <source>
        <dbReference type="EMBL" id="GIH41039.1"/>
    </source>
</evidence>
<dbReference type="SMART" id="SM01209">
    <property type="entry name" value="GARS_A"/>
    <property type="match status" value="1"/>
</dbReference>
<reference evidence="6 7" key="1">
    <citation type="submission" date="2021-01" db="EMBL/GenBank/DDBJ databases">
        <title>Whole genome shotgun sequence of Microbispora corallina NBRC 16416.</title>
        <authorList>
            <person name="Komaki H."/>
            <person name="Tamura T."/>
        </authorList>
    </citation>
    <scope>NUCLEOTIDE SEQUENCE [LARGE SCALE GENOMIC DNA]</scope>
    <source>
        <strain evidence="6 7">NBRC 16416</strain>
    </source>
</reference>
<dbReference type="EMBL" id="BOOC01000018">
    <property type="protein sequence ID" value="GIH41039.1"/>
    <property type="molecule type" value="Genomic_DNA"/>
</dbReference>
<evidence type="ECO:0000313" key="7">
    <source>
        <dbReference type="Proteomes" id="UP000603904"/>
    </source>
</evidence>
<comment type="caution">
    <text evidence="6">The sequence shown here is derived from an EMBL/GenBank/DDBJ whole genome shotgun (WGS) entry which is preliminary data.</text>
</comment>
<sequence>MSNLVMVMPYRAFVIKAREEGHRICAIWDPTLQTADYLHGIAELADAFVLTDFSDPVVFDRAVRRAAQDFDADAIYHIGAEDSMLATYRIAEELGKAVNPSRSIELLNDKLAMRRLLAEHGMSPVRFATADRWQDVPALLGAFELPVVVKPTELAGSRGVYLLHHAGQVEEWGRLLDSCDYRGPVLVEEYLRGPEFSVETLSDGGRHQVVGVTRKVLGPPPLFVEAGHVHPAPDGPDTRAIGELAVRLLTAAGYQTGPAHTEVIWTSSGPRIVESQARLGGDQIPRLVQLSTGIDIERAVFRILGGRAPGPRERRRVAHIAYFSFTPGLVRSVQGVEEARALGFVDMLEMPFQPGGRVPVTVDWRTRHGFVVVSGDTEEQALARARHVQSVVRVEVEPDEVAARVPAGAGAPS</sequence>
<dbReference type="PANTHER" id="PTHR43585">
    <property type="entry name" value="FUMIPYRROLE BIOSYNTHESIS PROTEIN C"/>
    <property type="match status" value="1"/>
</dbReference>
<protein>
    <recommendedName>
        <fullName evidence="5">ATP-grasp domain-containing protein</fullName>
    </recommendedName>
</protein>
<dbReference type="Gene3D" id="3.30.470.20">
    <property type="entry name" value="ATP-grasp fold, B domain"/>
    <property type="match status" value="1"/>
</dbReference>
<dbReference type="InterPro" id="IPR011761">
    <property type="entry name" value="ATP-grasp"/>
</dbReference>
<name>A0ABQ4G1X5_9ACTN</name>
<proteinExistence type="predicted"/>
<evidence type="ECO:0000256" key="4">
    <source>
        <dbReference type="PROSITE-ProRule" id="PRU00409"/>
    </source>
</evidence>
<feature type="domain" description="ATP-grasp" evidence="5">
    <location>
        <begin position="114"/>
        <end position="305"/>
    </location>
</feature>
<dbReference type="SUPFAM" id="SSF56059">
    <property type="entry name" value="Glutathione synthetase ATP-binding domain-like"/>
    <property type="match status" value="1"/>
</dbReference>
<keyword evidence="1" id="KW-0436">Ligase</keyword>
<keyword evidence="7" id="KW-1185">Reference proteome</keyword>
<evidence type="ECO:0000256" key="1">
    <source>
        <dbReference type="ARBA" id="ARBA00022598"/>
    </source>
</evidence>
<evidence type="ECO:0000259" key="5">
    <source>
        <dbReference type="PROSITE" id="PS50975"/>
    </source>
</evidence>
<keyword evidence="2 4" id="KW-0547">Nucleotide-binding</keyword>
<accession>A0ABQ4G1X5</accession>
<keyword evidence="3 4" id="KW-0067">ATP-binding</keyword>
<dbReference type="Pfam" id="PF18603">
    <property type="entry name" value="LAL_C2"/>
    <property type="match status" value="1"/>
</dbReference>
<dbReference type="PROSITE" id="PS50975">
    <property type="entry name" value="ATP_GRASP"/>
    <property type="match status" value="1"/>
</dbReference>
<dbReference type="RefSeq" id="WP_204058408.1">
    <property type="nucleotide sequence ID" value="NZ_BAAAGP010000010.1"/>
</dbReference>
<dbReference type="Proteomes" id="UP000603904">
    <property type="component" value="Unassembled WGS sequence"/>
</dbReference>